<dbReference type="Proteomes" id="UP000261828">
    <property type="component" value="Unassembled WGS sequence"/>
</dbReference>
<accession>A0A371JLE5</accession>
<dbReference type="AlphaFoldDB" id="A0A371JLE5"/>
<proteinExistence type="predicted"/>
<protein>
    <submittedName>
        <fullName evidence="1">Uncharacterized protein</fullName>
    </submittedName>
</protein>
<evidence type="ECO:0000313" key="2">
    <source>
        <dbReference type="Proteomes" id="UP000261828"/>
    </source>
</evidence>
<dbReference type="RefSeq" id="WP_116185871.1">
    <property type="nucleotide sequence ID" value="NZ_QTJX01000007.1"/>
</dbReference>
<sequence>MKNVLFIALACLLSCKAQKENLSSSGNEMEDLELIAQDGYSGILEYDAQIIRDTKSLNKFYGQINKTRKPGLPVPKIDFSKEMVLVLCLGEQKGDRAPLLSKAEESESSMTILVGLADQKDQKDQKDQNLQVVSYPFYLYKMPLNPKAINFSKSGW</sequence>
<name>A0A371JLE5_9FLAO</name>
<comment type="caution">
    <text evidence="1">The sequence shown here is derived from an EMBL/GenBank/DDBJ whole genome shotgun (WGS) entry which is preliminary data.</text>
</comment>
<evidence type="ECO:0000313" key="1">
    <source>
        <dbReference type="EMBL" id="RDY57773.1"/>
    </source>
</evidence>
<reference evidence="1 2" key="1">
    <citation type="submission" date="2018-08" db="EMBL/GenBank/DDBJ databases">
        <title>Muricauda nanhaiensis sp. nov., isolated from seawater of the South China Sea.</title>
        <authorList>
            <person name="Dang Y."/>
        </authorList>
    </citation>
    <scope>NUCLEOTIDE SEQUENCE [LARGE SCALE GENOMIC DNA]</scope>
    <source>
        <strain evidence="1 2">SM1704</strain>
    </source>
</reference>
<dbReference type="EMBL" id="QTJX01000007">
    <property type="protein sequence ID" value="RDY57773.1"/>
    <property type="molecule type" value="Genomic_DNA"/>
</dbReference>
<keyword evidence="2" id="KW-1185">Reference proteome</keyword>
<dbReference type="OrthoDB" id="1442131at2"/>
<organism evidence="1 2">
    <name type="scientific">Flagellimonas nanhaiensis</name>
    <dbReference type="NCBI Taxonomy" id="2292706"/>
    <lineage>
        <taxon>Bacteria</taxon>
        <taxon>Pseudomonadati</taxon>
        <taxon>Bacteroidota</taxon>
        <taxon>Flavobacteriia</taxon>
        <taxon>Flavobacteriales</taxon>
        <taxon>Flavobacteriaceae</taxon>
        <taxon>Flagellimonas</taxon>
    </lineage>
</organism>
<gene>
    <name evidence="1" type="ORF">DX873_17915</name>
</gene>